<dbReference type="PRINTS" id="PR00800">
    <property type="entry name" value="YHDCRBOXLASE"/>
</dbReference>
<evidence type="ECO:0000256" key="2">
    <source>
        <dbReference type="ARBA" id="ARBA00009533"/>
    </source>
</evidence>
<reference evidence="8 9" key="1">
    <citation type="journal article" date="2021" name="Sci. Rep.">
        <title>Genome sequencing of the multicellular alga Astrephomene provides insights into convergent evolution of germ-soma differentiation.</title>
        <authorList>
            <person name="Yamashita S."/>
            <person name="Yamamoto K."/>
            <person name="Matsuzaki R."/>
            <person name="Suzuki S."/>
            <person name="Yamaguchi H."/>
            <person name="Hirooka S."/>
            <person name="Minakuchi Y."/>
            <person name="Miyagishima S."/>
            <person name="Kawachi M."/>
            <person name="Toyoda A."/>
            <person name="Nozaki H."/>
        </authorList>
    </citation>
    <scope>NUCLEOTIDE SEQUENCE [LARGE SCALE GENOMIC DNA]</scope>
    <source>
        <strain evidence="8 9">NIES-4017</strain>
    </source>
</reference>
<evidence type="ECO:0000256" key="5">
    <source>
        <dbReference type="ARBA" id="ARBA00023239"/>
    </source>
</evidence>
<gene>
    <name evidence="8" type="ORF">Agub_g35</name>
</gene>
<evidence type="ECO:0000256" key="4">
    <source>
        <dbReference type="ARBA" id="ARBA00022898"/>
    </source>
</evidence>
<dbReference type="InterPro" id="IPR002129">
    <property type="entry name" value="PyrdxlP-dep_de-COase"/>
</dbReference>
<keyword evidence="9" id="KW-1185">Reference proteome</keyword>
<feature type="modified residue" description="N6-(pyridoxal phosphate)lysine" evidence="6">
    <location>
        <position position="135"/>
    </location>
</feature>
<evidence type="ECO:0000256" key="7">
    <source>
        <dbReference type="RuleBase" id="RU000382"/>
    </source>
</evidence>
<dbReference type="InterPro" id="IPR015424">
    <property type="entry name" value="PyrdxlP-dep_Trfase"/>
</dbReference>
<evidence type="ECO:0000256" key="3">
    <source>
        <dbReference type="ARBA" id="ARBA00022793"/>
    </source>
</evidence>
<dbReference type="InterPro" id="IPR010977">
    <property type="entry name" value="Aromatic_deC"/>
</dbReference>
<dbReference type="Gene3D" id="3.40.640.10">
    <property type="entry name" value="Type I PLP-dependent aspartate aminotransferase-like (Major domain)"/>
    <property type="match status" value="1"/>
</dbReference>
<dbReference type="SUPFAM" id="SSF53383">
    <property type="entry name" value="PLP-dependent transferases"/>
    <property type="match status" value="1"/>
</dbReference>
<name>A0AAD3DGH7_9CHLO</name>
<proteinExistence type="inferred from homology"/>
<comment type="caution">
    <text evidence="8">The sequence shown here is derived from an EMBL/GenBank/DDBJ whole genome shotgun (WGS) entry which is preliminary data.</text>
</comment>
<dbReference type="InterPro" id="IPR015421">
    <property type="entry name" value="PyrdxlP-dep_Trfase_major"/>
</dbReference>
<evidence type="ECO:0000256" key="1">
    <source>
        <dbReference type="ARBA" id="ARBA00001933"/>
    </source>
</evidence>
<dbReference type="GO" id="GO:0019752">
    <property type="term" value="P:carboxylic acid metabolic process"/>
    <property type="evidence" value="ECO:0007669"/>
    <property type="project" value="InterPro"/>
</dbReference>
<dbReference type="GO" id="GO:0030170">
    <property type="term" value="F:pyridoxal phosphate binding"/>
    <property type="evidence" value="ECO:0007669"/>
    <property type="project" value="InterPro"/>
</dbReference>
<dbReference type="Pfam" id="PF00282">
    <property type="entry name" value="Pyridoxal_deC"/>
    <property type="match status" value="1"/>
</dbReference>
<feature type="non-terminal residue" evidence="8">
    <location>
        <position position="1"/>
    </location>
</feature>
<sequence length="291" mass="31659">DKLRLVAYASDQAHSCFRKACLIAGVEQVRVLPTRQEEHWALRPEVLESALAADLSSGLLPCFLLATIGTTSSCAVDPVAQLAELAESYGVWTHVDAAYAGAAALLPELRPLHFSGLLQPGGPCHVASLSFNPHKWLLTNFDCCTLWVVRGQGGHLKRALSLTPVYLQAAGNSLDYKDWQIPLGRRFRSLKLYFVLRMYGATALRTYLRHHMALAQWFAAAVAADPRFELAAPQRFGLVCFRLRGAPNSLNTALLEALNGSGAVLLSHTVLGGRYTLRLAVGGAYTQLAHV</sequence>
<dbReference type="Proteomes" id="UP001054857">
    <property type="component" value="Unassembled WGS sequence"/>
</dbReference>
<dbReference type="GO" id="GO:0006520">
    <property type="term" value="P:amino acid metabolic process"/>
    <property type="evidence" value="ECO:0007669"/>
    <property type="project" value="InterPro"/>
</dbReference>
<dbReference type="InterPro" id="IPR015422">
    <property type="entry name" value="PyrdxlP-dep_Trfase_small"/>
</dbReference>
<dbReference type="PANTHER" id="PTHR11999">
    <property type="entry name" value="GROUP II PYRIDOXAL-5-PHOSPHATE DECARBOXYLASE"/>
    <property type="match status" value="1"/>
</dbReference>
<comment type="similarity">
    <text evidence="2 7">Belongs to the group II decarboxylase family.</text>
</comment>
<dbReference type="GO" id="GO:0005737">
    <property type="term" value="C:cytoplasm"/>
    <property type="evidence" value="ECO:0007669"/>
    <property type="project" value="TreeGrafter"/>
</dbReference>
<dbReference type="PANTHER" id="PTHR11999:SF70">
    <property type="entry name" value="MIP05841P"/>
    <property type="match status" value="1"/>
</dbReference>
<evidence type="ECO:0000313" key="9">
    <source>
        <dbReference type="Proteomes" id="UP001054857"/>
    </source>
</evidence>
<accession>A0AAD3DGH7</accession>
<comment type="cofactor">
    <cofactor evidence="1 6 7">
        <name>pyridoxal 5'-phosphate</name>
        <dbReference type="ChEBI" id="CHEBI:597326"/>
    </cofactor>
</comment>
<dbReference type="Gene3D" id="3.90.1150.10">
    <property type="entry name" value="Aspartate Aminotransferase, domain 1"/>
    <property type="match status" value="1"/>
</dbReference>
<dbReference type="GO" id="GO:0016831">
    <property type="term" value="F:carboxy-lyase activity"/>
    <property type="evidence" value="ECO:0007669"/>
    <property type="project" value="UniProtKB-KW"/>
</dbReference>
<evidence type="ECO:0000256" key="6">
    <source>
        <dbReference type="PIRSR" id="PIRSR602129-50"/>
    </source>
</evidence>
<keyword evidence="3" id="KW-0210">Decarboxylase</keyword>
<protein>
    <recommendedName>
        <fullName evidence="10">Tyrosine decarboxylase</fullName>
    </recommendedName>
</protein>
<keyword evidence="5 7" id="KW-0456">Lyase</keyword>
<dbReference type="EMBL" id="BMAR01000001">
    <property type="protein sequence ID" value="GFR39957.1"/>
    <property type="molecule type" value="Genomic_DNA"/>
</dbReference>
<feature type="non-terminal residue" evidence="8">
    <location>
        <position position="291"/>
    </location>
</feature>
<dbReference type="AlphaFoldDB" id="A0AAD3DGH7"/>
<evidence type="ECO:0008006" key="10">
    <source>
        <dbReference type="Google" id="ProtNLM"/>
    </source>
</evidence>
<organism evidence="8 9">
    <name type="scientific">Astrephomene gubernaculifera</name>
    <dbReference type="NCBI Taxonomy" id="47775"/>
    <lineage>
        <taxon>Eukaryota</taxon>
        <taxon>Viridiplantae</taxon>
        <taxon>Chlorophyta</taxon>
        <taxon>core chlorophytes</taxon>
        <taxon>Chlorophyceae</taxon>
        <taxon>CS clade</taxon>
        <taxon>Chlamydomonadales</taxon>
        <taxon>Astrephomenaceae</taxon>
        <taxon>Astrephomene</taxon>
    </lineage>
</organism>
<keyword evidence="4 6" id="KW-0663">Pyridoxal phosphate</keyword>
<evidence type="ECO:0000313" key="8">
    <source>
        <dbReference type="EMBL" id="GFR39957.1"/>
    </source>
</evidence>